<dbReference type="Proteomes" id="UP000008021">
    <property type="component" value="Chromosome 9"/>
</dbReference>
<keyword evidence="2" id="KW-1185">Reference proteome</keyword>
<protein>
    <submittedName>
        <fullName evidence="1">Uncharacterized protein</fullName>
    </submittedName>
</protein>
<dbReference type="EnsemblPlants" id="OMERI09G03320.1">
    <property type="protein sequence ID" value="OMERI09G03320.1"/>
    <property type="gene ID" value="OMERI09G03320"/>
</dbReference>
<sequence length="64" mass="7126">MERGVEGNVRINLDRSFDRTASAASASGRRPIGPPHYWAAEWTARLQEDVKWTLTEKGNSPDIG</sequence>
<dbReference type="HOGENOM" id="CLU_187147_0_0_1"/>
<proteinExistence type="predicted"/>
<dbReference type="Gramene" id="OMERI09G03320.1">
    <property type="protein sequence ID" value="OMERI09G03320.1"/>
    <property type="gene ID" value="OMERI09G03320"/>
</dbReference>
<evidence type="ECO:0000313" key="2">
    <source>
        <dbReference type="Proteomes" id="UP000008021"/>
    </source>
</evidence>
<accession>A0A0E0EQE3</accession>
<dbReference type="AlphaFoldDB" id="A0A0E0EQE3"/>
<name>A0A0E0EQE3_9ORYZ</name>
<reference evidence="1" key="2">
    <citation type="submission" date="2018-05" db="EMBL/GenBank/DDBJ databases">
        <title>OmerRS3 (Oryza meridionalis Reference Sequence Version 3).</title>
        <authorList>
            <person name="Zhang J."/>
            <person name="Kudrna D."/>
            <person name="Lee S."/>
            <person name="Talag J."/>
            <person name="Welchert J."/>
            <person name="Wing R.A."/>
        </authorList>
    </citation>
    <scope>NUCLEOTIDE SEQUENCE [LARGE SCALE GENOMIC DNA]</scope>
    <source>
        <strain evidence="1">cv. OR44</strain>
    </source>
</reference>
<reference evidence="1" key="1">
    <citation type="submission" date="2015-04" db="UniProtKB">
        <authorList>
            <consortium name="EnsemblPlants"/>
        </authorList>
    </citation>
    <scope>IDENTIFICATION</scope>
</reference>
<evidence type="ECO:0000313" key="1">
    <source>
        <dbReference type="EnsemblPlants" id="OMERI09G03320.1"/>
    </source>
</evidence>
<organism evidence="1">
    <name type="scientific">Oryza meridionalis</name>
    <dbReference type="NCBI Taxonomy" id="40149"/>
    <lineage>
        <taxon>Eukaryota</taxon>
        <taxon>Viridiplantae</taxon>
        <taxon>Streptophyta</taxon>
        <taxon>Embryophyta</taxon>
        <taxon>Tracheophyta</taxon>
        <taxon>Spermatophyta</taxon>
        <taxon>Magnoliopsida</taxon>
        <taxon>Liliopsida</taxon>
        <taxon>Poales</taxon>
        <taxon>Poaceae</taxon>
        <taxon>BOP clade</taxon>
        <taxon>Oryzoideae</taxon>
        <taxon>Oryzeae</taxon>
        <taxon>Oryzinae</taxon>
        <taxon>Oryza</taxon>
    </lineage>
</organism>